<organism evidence="1 2">
    <name type="scientific">Pendulispora albinea</name>
    <dbReference type="NCBI Taxonomy" id="2741071"/>
    <lineage>
        <taxon>Bacteria</taxon>
        <taxon>Pseudomonadati</taxon>
        <taxon>Myxococcota</taxon>
        <taxon>Myxococcia</taxon>
        <taxon>Myxococcales</taxon>
        <taxon>Sorangiineae</taxon>
        <taxon>Pendulisporaceae</taxon>
        <taxon>Pendulispora</taxon>
    </lineage>
</organism>
<dbReference type="EMBL" id="CP089984">
    <property type="protein sequence ID" value="WXB18335.1"/>
    <property type="molecule type" value="Genomic_DNA"/>
</dbReference>
<reference evidence="1 2" key="1">
    <citation type="submission" date="2021-12" db="EMBL/GenBank/DDBJ databases">
        <title>Discovery of the Pendulisporaceae a myxobacterial family with distinct sporulation behavior and unique specialized metabolism.</title>
        <authorList>
            <person name="Garcia R."/>
            <person name="Popoff A."/>
            <person name="Bader C.D."/>
            <person name="Loehr J."/>
            <person name="Walesch S."/>
            <person name="Walt C."/>
            <person name="Boldt J."/>
            <person name="Bunk B."/>
            <person name="Haeckl F.J.F.P.J."/>
            <person name="Gunesch A.P."/>
            <person name="Birkelbach J."/>
            <person name="Nuebel U."/>
            <person name="Pietschmann T."/>
            <person name="Bach T."/>
            <person name="Mueller R."/>
        </authorList>
    </citation>
    <scope>NUCLEOTIDE SEQUENCE [LARGE SCALE GENOMIC DNA]</scope>
    <source>
        <strain evidence="1 2">MSr11954</strain>
    </source>
</reference>
<keyword evidence="2" id="KW-1185">Reference proteome</keyword>
<accession>A0ABZ2M747</accession>
<gene>
    <name evidence="1" type="ORF">LZC94_13930</name>
</gene>
<dbReference type="RefSeq" id="WP_394827970.1">
    <property type="nucleotide sequence ID" value="NZ_CP089984.1"/>
</dbReference>
<protein>
    <submittedName>
        <fullName evidence="1">Uncharacterized protein</fullName>
    </submittedName>
</protein>
<sequence length="127" mass="13333">MQDIVALIDGACWPNGCAPAGVTDRALHAALDALRDDAEKRGIAEEVHDLVQQAGGGKIQCKDPWVAASAHAILSLSIGAPRPDAMAKGVPWQARRAFAVEHRRLEAVVDSAVRALIAHLTRAGATS</sequence>
<dbReference type="Proteomes" id="UP001370348">
    <property type="component" value="Chromosome"/>
</dbReference>
<proteinExistence type="predicted"/>
<evidence type="ECO:0000313" key="2">
    <source>
        <dbReference type="Proteomes" id="UP001370348"/>
    </source>
</evidence>
<name>A0ABZ2M747_9BACT</name>
<evidence type="ECO:0000313" key="1">
    <source>
        <dbReference type="EMBL" id="WXB18335.1"/>
    </source>
</evidence>